<gene>
    <name evidence="1" type="ORF">LT679_00240</name>
</gene>
<protein>
    <submittedName>
        <fullName evidence="1">Uncharacterized protein</fullName>
    </submittedName>
</protein>
<proteinExistence type="predicted"/>
<dbReference type="Proteomes" id="UP001199919">
    <property type="component" value="Unassembled WGS sequence"/>
</dbReference>
<organism evidence="1 2">
    <name type="scientific">Mucilaginibacter roseus</name>
    <dbReference type="NCBI Taxonomy" id="1528868"/>
    <lineage>
        <taxon>Bacteria</taxon>
        <taxon>Pseudomonadati</taxon>
        <taxon>Bacteroidota</taxon>
        <taxon>Sphingobacteriia</taxon>
        <taxon>Sphingobacteriales</taxon>
        <taxon>Sphingobacteriaceae</taxon>
        <taxon>Mucilaginibacter</taxon>
    </lineage>
</organism>
<name>A0ABS8U0H4_9SPHI</name>
<reference evidence="1 2" key="1">
    <citation type="submission" date="2021-12" db="EMBL/GenBank/DDBJ databases">
        <title>Mucilaginibacter roseus genome.</title>
        <authorList>
            <person name="Ferreira J.R."/>
            <person name="Newman J.D."/>
        </authorList>
    </citation>
    <scope>NUCLEOTIDE SEQUENCE [LARGE SCALE GENOMIC DNA]</scope>
    <source>
        <strain evidence="1 2">LMG 28454</strain>
    </source>
</reference>
<accession>A0ABS8U0H4</accession>
<evidence type="ECO:0000313" key="2">
    <source>
        <dbReference type="Proteomes" id="UP001199919"/>
    </source>
</evidence>
<comment type="caution">
    <text evidence="1">The sequence shown here is derived from an EMBL/GenBank/DDBJ whole genome shotgun (WGS) entry which is preliminary data.</text>
</comment>
<evidence type="ECO:0000313" key="1">
    <source>
        <dbReference type="EMBL" id="MCD8739013.1"/>
    </source>
</evidence>
<sequence>MKRHDLGSRTAGWAASLMMLILPGTGLKKVGKPSLDTNSNITWKKGD</sequence>
<dbReference type="EMBL" id="JAJPWV010000001">
    <property type="protein sequence ID" value="MCD8739013.1"/>
    <property type="molecule type" value="Genomic_DNA"/>
</dbReference>
<keyword evidence="2" id="KW-1185">Reference proteome</keyword>